<sequence>MASWYSNILTKTTSQISNLRTTLLSSEADGETEDDTHVCRVLRDYYSEKGRPFPAWLPPDPKAPPPTQPLYAQPAGSQVGSRYGGLGQAGATGQQGGFSSLWGDSGAQQQQQQQPPQAPQSLRSARSSASGPTPQRGGRDDVMARPLPSQRQGSYQTQQSAQSPAPAPVGGGSSAQDRLRQRFRGGANSRGSSPSQGGQSPFQPPGGAAGYDGGGGGGGGNDSPYVASNAPWSTGDNPYANGGGGGGYQRPPPPGAGRRQGLPSGPRGYR</sequence>
<dbReference type="Pfam" id="PF14475">
    <property type="entry name" value="Mso1_Sec1_bdg"/>
    <property type="match status" value="1"/>
</dbReference>
<protein>
    <recommendedName>
        <fullName evidence="2">Mso1 N-terminal domain-containing protein</fullName>
    </recommendedName>
</protein>
<evidence type="ECO:0000313" key="4">
    <source>
        <dbReference type="Proteomes" id="UP001175261"/>
    </source>
</evidence>
<dbReference type="InterPro" id="IPR028095">
    <property type="entry name" value="Mso1_N_dom"/>
</dbReference>
<accession>A0AA39GAC0</accession>
<dbReference type="Proteomes" id="UP001175261">
    <property type="component" value="Unassembled WGS sequence"/>
</dbReference>
<evidence type="ECO:0000259" key="2">
    <source>
        <dbReference type="Pfam" id="PF14475"/>
    </source>
</evidence>
<keyword evidence="4" id="KW-1185">Reference proteome</keyword>
<feature type="compositionally biased region" description="Polar residues" evidence="1">
    <location>
        <begin position="121"/>
        <end position="133"/>
    </location>
</feature>
<evidence type="ECO:0000256" key="1">
    <source>
        <dbReference type="SAM" id="MobiDB-lite"/>
    </source>
</evidence>
<proteinExistence type="predicted"/>
<feature type="domain" description="Mso1 N-terminal" evidence="2">
    <location>
        <begin position="19"/>
        <end position="57"/>
    </location>
</feature>
<dbReference type="EMBL" id="JAPDFR010000009">
    <property type="protein sequence ID" value="KAK0383451.1"/>
    <property type="molecule type" value="Genomic_DNA"/>
</dbReference>
<reference evidence="3" key="1">
    <citation type="submission" date="2022-10" db="EMBL/GenBank/DDBJ databases">
        <title>Determination and structural analysis of whole genome sequence of Sarocladium strictum F4-1.</title>
        <authorList>
            <person name="Hu L."/>
            <person name="Jiang Y."/>
        </authorList>
    </citation>
    <scope>NUCLEOTIDE SEQUENCE</scope>
    <source>
        <strain evidence="3">F4-1</strain>
    </source>
</reference>
<feature type="compositionally biased region" description="Gly residues" evidence="1">
    <location>
        <begin position="82"/>
        <end position="96"/>
    </location>
</feature>
<feature type="region of interest" description="Disordered" evidence="1">
    <location>
        <begin position="50"/>
        <end position="270"/>
    </location>
</feature>
<feature type="compositionally biased region" description="Pro residues" evidence="1">
    <location>
        <begin position="55"/>
        <end position="68"/>
    </location>
</feature>
<feature type="compositionally biased region" description="Gly residues" evidence="1">
    <location>
        <begin position="207"/>
        <end position="221"/>
    </location>
</feature>
<comment type="caution">
    <text evidence="3">The sequence shown here is derived from an EMBL/GenBank/DDBJ whole genome shotgun (WGS) entry which is preliminary data.</text>
</comment>
<feature type="compositionally biased region" description="Low complexity" evidence="1">
    <location>
        <begin position="191"/>
        <end position="201"/>
    </location>
</feature>
<organism evidence="3 4">
    <name type="scientific">Sarocladium strictum</name>
    <name type="common">Black bundle disease fungus</name>
    <name type="synonym">Acremonium strictum</name>
    <dbReference type="NCBI Taxonomy" id="5046"/>
    <lineage>
        <taxon>Eukaryota</taxon>
        <taxon>Fungi</taxon>
        <taxon>Dikarya</taxon>
        <taxon>Ascomycota</taxon>
        <taxon>Pezizomycotina</taxon>
        <taxon>Sordariomycetes</taxon>
        <taxon>Hypocreomycetidae</taxon>
        <taxon>Hypocreales</taxon>
        <taxon>Sarocladiaceae</taxon>
        <taxon>Sarocladium</taxon>
    </lineage>
</organism>
<evidence type="ECO:0000313" key="3">
    <source>
        <dbReference type="EMBL" id="KAK0383451.1"/>
    </source>
</evidence>
<dbReference type="AlphaFoldDB" id="A0AA39GAC0"/>
<gene>
    <name evidence="3" type="ORF">NLU13_9362</name>
</gene>
<name>A0AA39GAC0_SARSR</name>